<evidence type="ECO:0000256" key="2">
    <source>
        <dbReference type="ARBA" id="ARBA00022840"/>
    </source>
</evidence>
<dbReference type="AlphaFoldDB" id="F8A4W6"/>
<dbReference type="HOGENOM" id="CLU_024853_2_2_11"/>
<dbReference type="HAMAP" id="MF_01965">
    <property type="entry name" value="NADHX_dehydratase"/>
    <property type="match status" value="1"/>
</dbReference>
<organism evidence="8 9">
    <name type="scientific">Cellulomonas gilvus (strain ATCC 13127 / NRRL B-14078)</name>
    <name type="common">Cellvibrio gilvus</name>
    <dbReference type="NCBI Taxonomy" id="593907"/>
    <lineage>
        <taxon>Bacteria</taxon>
        <taxon>Bacillati</taxon>
        <taxon>Actinomycetota</taxon>
        <taxon>Actinomycetes</taxon>
        <taxon>Micrococcales</taxon>
        <taxon>Cellulomonadaceae</taxon>
        <taxon>Cellulomonas</taxon>
    </lineage>
</organism>
<evidence type="ECO:0000256" key="1">
    <source>
        <dbReference type="ARBA" id="ARBA00022741"/>
    </source>
</evidence>
<name>F8A4W6_CELGA</name>
<dbReference type="EMBL" id="CP002665">
    <property type="protein sequence ID" value="AEI12069.1"/>
    <property type="molecule type" value="Genomic_DNA"/>
</dbReference>
<evidence type="ECO:0000313" key="9">
    <source>
        <dbReference type="Proteomes" id="UP000000485"/>
    </source>
</evidence>
<keyword evidence="1 6" id="KW-0547">Nucleotide-binding</keyword>
<dbReference type="GO" id="GO:0052855">
    <property type="term" value="F:ADP-dependent NAD(P)H-hydrate dehydratase activity"/>
    <property type="evidence" value="ECO:0007669"/>
    <property type="project" value="UniProtKB-UniRule"/>
</dbReference>
<keyword evidence="8" id="KW-0808">Transferase</keyword>
<dbReference type="STRING" id="593907.Celgi_1558"/>
<proteinExistence type="inferred from homology"/>
<dbReference type="eggNOG" id="COG0063">
    <property type="taxonomic scope" value="Bacteria"/>
</dbReference>
<dbReference type="Proteomes" id="UP000000485">
    <property type="component" value="Chromosome"/>
</dbReference>
<dbReference type="GO" id="GO:0005524">
    <property type="term" value="F:ATP binding"/>
    <property type="evidence" value="ECO:0007669"/>
    <property type="project" value="UniProtKB-KW"/>
</dbReference>
<dbReference type="KEGG" id="cga:Celgi_1558"/>
<dbReference type="CDD" id="cd01171">
    <property type="entry name" value="YXKO-related"/>
    <property type="match status" value="1"/>
</dbReference>
<comment type="subunit">
    <text evidence="6">Homotetramer.</text>
</comment>
<dbReference type="InterPro" id="IPR029056">
    <property type="entry name" value="Ribokinase-like"/>
</dbReference>
<comment type="catalytic activity">
    <reaction evidence="6">
        <text>(6S)-NADPHX + ADP = AMP + phosphate + NADPH + H(+)</text>
        <dbReference type="Rhea" id="RHEA:32235"/>
        <dbReference type="ChEBI" id="CHEBI:15378"/>
        <dbReference type="ChEBI" id="CHEBI:43474"/>
        <dbReference type="ChEBI" id="CHEBI:57783"/>
        <dbReference type="ChEBI" id="CHEBI:64076"/>
        <dbReference type="ChEBI" id="CHEBI:456215"/>
        <dbReference type="ChEBI" id="CHEBI:456216"/>
        <dbReference type="EC" id="4.2.1.136"/>
    </reaction>
</comment>
<gene>
    <name evidence="6" type="primary">nnrD</name>
    <name evidence="8" type="ordered locus">Celgi_1558</name>
</gene>
<dbReference type="PANTHER" id="PTHR12592">
    <property type="entry name" value="ATP-DEPENDENT (S)-NAD(P)H-HYDRATE DEHYDRATASE FAMILY MEMBER"/>
    <property type="match status" value="1"/>
</dbReference>
<sequence length="293" mass="29061">MDADAARPGVAITPALLRTWALPDRTGDKDDRGGVLVIGGARRTPGAALLAGLAALRVGAGRLTLAVAESVAPTLAVATPEAGVLGLPEGPAGAVLRAPRDVVGDEVARAAAVVVGPGLDDAAGTRAVLEDVCALLEDGTPVLLDAFALGVLPDLDDVHDRLAGRLVLTPNTQEAQRLLDDADRPPHDAARAIAERYGAVVALSGVVATPAGELWSSASGHSGLGTSGSGDVLAGAVAGLLAGGTDLPRATCWGVALHGAAGDRLAAGVGPVGFLARELVDALPASLLELQVH</sequence>
<keyword evidence="2 6" id="KW-0067">ATP-binding</keyword>
<dbReference type="GO" id="GO:0052856">
    <property type="term" value="F:NAD(P)HX epimerase activity"/>
    <property type="evidence" value="ECO:0007669"/>
    <property type="project" value="TreeGrafter"/>
</dbReference>
<feature type="binding site" evidence="6">
    <location>
        <position position="231"/>
    </location>
    <ligand>
        <name>(6S)-NADPHX</name>
        <dbReference type="ChEBI" id="CHEBI:64076"/>
    </ligand>
</feature>
<keyword evidence="9" id="KW-1185">Reference proteome</keyword>
<evidence type="ECO:0000256" key="4">
    <source>
        <dbReference type="ARBA" id="ARBA00023027"/>
    </source>
</evidence>
<comment type="catalytic activity">
    <reaction evidence="6">
        <text>(6S)-NADHX + ADP = AMP + phosphate + NADH + H(+)</text>
        <dbReference type="Rhea" id="RHEA:32223"/>
        <dbReference type="ChEBI" id="CHEBI:15378"/>
        <dbReference type="ChEBI" id="CHEBI:43474"/>
        <dbReference type="ChEBI" id="CHEBI:57945"/>
        <dbReference type="ChEBI" id="CHEBI:64074"/>
        <dbReference type="ChEBI" id="CHEBI:456215"/>
        <dbReference type="ChEBI" id="CHEBI:456216"/>
        <dbReference type="EC" id="4.2.1.136"/>
    </reaction>
</comment>
<evidence type="ECO:0000256" key="6">
    <source>
        <dbReference type="HAMAP-Rule" id="MF_01965"/>
    </source>
</evidence>
<dbReference type="RefSeq" id="WP_013883588.1">
    <property type="nucleotide sequence ID" value="NC_015671.1"/>
</dbReference>
<dbReference type="EC" id="4.2.1.136" evidence="6"/>
<feature type="binding site" evidence="6">
    <location>
        <position position="230"/>
    </location>
    <ligand>
        <name>AMP</name>
        <dbReference type="ChEBI" id="CHEBI:456215"/>
    </ligand>
</feature>
<evidence type="ECO:0000256" key="5">
    <source>
        <dbReference type="ARBA" id="ARBA00023239"/>
    </source>
</evidence>
<dbReference type="Gene3D" id="3.40.1190.20">
    <property type="match status" value="1"/>
</dbReference>
<comment type="similarity">
    <text evidence="6">Belongs to the NnrD/CARKD family.</text>
</comment>
<reference evidence="9" key="1">
    <citation type="submission" date="2011-04" db="EMBL/GenBank/DDBJ databases">
        <title>Complete sequence of Cellvibrio gilvus ATCC 13127.</title>
        <authorList>
            <person name="Lucas S."/>
            <person name="Han J."/>
            <person name="Lapidus A."/>
            <person name="Cheng J.-F."/>
            <person name="Goodwin L."/>
            <person name="Pitluck S."/>
            <person name="Peters L."/>
            <person name="Munk A."/>
            <person name="Detter J.C."/>
            <person name="Han C."/>
            <person name="Tapia R."/>
            <person name="Land M."/>
            <person name="Hauser L."/>
            <person name="Kyrpides N."/>
            <person name="Ivanova N."/>
            <person name="Ovchinnikova G."/>
            <person name="Pagani I."/>
            <person name="Mead D."/>
            <person name="Brumm P."/>
            <person name="Woyke T."/>
        </authorList>
    </citation>
    <scope>NUCLEOTIDE SEQUENCE [LARGE SCALE GENOMIC DNA]</scope>
    <source>
        <strain evidence="9">ATCC 13127 / NRRL B-14078</strain>
    </source>
</reference>
<accession>F8A4W6</accession>
<feature type="domain" description="YjeF C-terminal" evidence="7">
    <location>
        <begin position="12"/>
        <end position="290"/>
    </location>
</feature>
<dbReference type="PROSITE" id="PS51383">
    <property type="entry name" value="YJEF_C_3"/>
    <property type="match status" value="1"/>
</dbReference>
<keyword evidence="4 6" id="KW-0520">NAD</keyword>
<evidence type="ECO:0000256" key="3">
    <source>
        <dbReference type="ARBA" id="ARBA00022857"/>
    </source>
</evidence>
<dbReference type="GO" id="GO:0016301">
    <property type="term" value="F:kinase activity"/>
    <property type="evidence" value="ECO:0007669"/>
    <property type="project" value="UniProtKB-KW"/>
</dbReference>
<dbReference type="GO" id="GO:0110051">
    <property type="term" value="P:metabolite repair"/>
    <property type="evidence" value="ECO:0007669"/>
    <property type="project" value="TreeGrafter"/>
</dbReference>
<evidence type="ECO:0000313" key="8">
    <source>
        <dbReference type="EMBL" id="AEI12069.1"/>
    </source>
</evidence>
<dbReference type="GO" id="GO:0046496">
    <property type="term" value="P:nicotinamide nucleotide metabolic process"/>
    <property type="evidence" value="ECO:0007669"/>
    <property type="project" value="UniProtKB-UniRule"/>
</dbReference>
<comment type="function">
    <text evidence="6">Catalyzes the dehydration of the S-form of NAD(P)HX at the expense of ADP, which is converted to AMP. Together with NAD(P)HX epimerase, which catalyzes the epimerization of the S- and R-forms, the enzyme allows the repair of both epimers of NAD(P)HX, a damaged form of NAD(P)H that is a result of enzymatic or heat-dependent hydration.</text>
</comment>
<feature type="binding site" evidence="6">
    <location>
        <position position="118"/>
    </location>
    <ligand>
        <name>(6S)-NADPHX</name>
        <dbReference type="ChEBI" id="CHEBI:64076"/>
    </ligand>
</feature>
<dbReference type="SUPFAM" id="SSF53613">
    <property type="entry name" value="Ribokinase-like"/>
    <property type="match status" value="1"/>
</dbReference>
<keyword evidence="5 6" id="KW-0456">Lyase</keyword>
<dbReference type="Pfam" id="PF01256">
    <property type="entry name" value="Carb_kinase"/>
    <property type="match status" value="1"/>
</dbReference>
<keyword evidence="3 6" id="KW-0521">NADP</keyword>
<protein>
    <recommendedName>
        <fullName evidence="6">ADP-dependent (S)-NAD(P)H-hydrate dehydratase</fullName>
        <ecNumber evidence="6">4.2.1.136</ecNumber>
    </recommendedName>
    <alternativeName>
        <fullName evidence="6">ADP-dependent NAD(P)HX dehydratase</fullName>
    </alternativeName>
</protein>
<comment type="caution">
    <text evidence="6">Lacks conserved residue(s) required for the propagation of feature annotation.</text>
</comment>
<dbReference type="OrthoDB" id="9806925at2"/>
<evidence type="ECO:0000259" key="7">
    <source>
        <dbReference type="PROSITE" id="PS51383"/>
    </source>
</evidence>
<comment type="cofactor">
    <cofactor evidence="6">
        <name>Mg(2+)</name>
        <dbReference type="ChEBI" id="CHEBI:18420"/>
    </cofactor>
</comment>
<dbReference type="PANTHER" id="PTHR12592:SF0">
    <property type="entry name" value="ATP-DEPENDENT (S)-NAD(P)H-HYDRATE DEHYDRATASE"/>
    <property type="match status" value="1"/>
</dbReference>
<dbReference type="InterPro" id="IPR000631">
    <property type="entry name" value="CARKD"/>
</dbReference>
<feature type="binding site" evidence="6">
    <location>
        <position position="47"/>
    </location>
    <ligand>
        <name>(6S)-NADPHX</name>
        <dbReference type="ChEBI" id="CHEBI:64076"/>
    </ligand>
</feature>
<keyword evidence="8" id="KW-0418">Kinase</keyword>
<dbReference type="NCBIfam" id="TIGR00196">
    <property type="entry name" value="yjeF_cterm"/>
    <property type="match status" value="1"/>
</dbReference>